<dbReference type="GO" id="GO:0016567">
    <property type="term" value="P:protein ubiquitination"/>
    <property type="evidence" value="ECO:0007669"/>
    <property type="project" value="TreeGrafter"/>
</dbReference>
<feature type="domain" description="RING-type" evidence="2">
    <location>
        <begin position="150"/>
        <end position="188"/>
    </location>
</feature>
<evidence type="ECO:0000256" key="1">
    <source>
        <dbReference type="PROSITE-ProRule" id="PRU00175"/>
    </source>
</evidence>
<proteinExistence type="predicted"/>
<dbReference type="PANTHER" id="PTHR15315">
    <property type="entry name" value="RING FINGER PROTEIN 41, 151"/>
    <property type="match status" value="1"/>
</dbReference>
<evidence type="ECO:0000313" key="4">
    <source>
        <dbReference type="Proteomes" id="UP000825935"/>
    </source>
</evidence>
<keyword evidence="4" id="KW-1185">Reference proteome</keyword>
<dbReference type="SUPFAM" id="SSF57850">
    <property type="entry name" value="RING/U-box"/>
    <property type="match status" value="1"/>
</dbReference>
<accession>A0A8T2V0L5</accession>
<dbReference type="InterPro" id="IPR001841">
    <property type="entry name" value="Znf_RING"/>
</dbReference>
<reference evidence="3" key="1">
    <citation type="submission" date="2021-08" db="EMBL/GenBank/DDBJ databases">
        <title>WGS assembly of Ceratopteris richardii.</title>
        <authorList>
            <person name="Marchant D.B."/>
            <person name="Chen G."/>
            <person name="Jenkins J."/>
            <person name="Shu S."/>
            <person name="Leebens-Mack J."/>
            <person name="Grimwood J."/>
            <person name="Schmutz J."/>
            <person name="Soltis P."/>
            <person name="Soltis D."/>
            <person name="Chen Z.-H."/>
        </authorList>
    </citation>
    <scope>NUCLEOTIDE SEQUENCE</scope>
    <source>
        <strain evidence="3">Whitten #5841</strain>
        <tissue evidence="3">Leaf</tissue>
    </source>
</reference>
<dbReference type="GO" id="GO:0008270">
    <property type="term" value="F:zinc ion binding"/>
    <property type="evidence" value="ECO:0007669"/>
    <property type="project" value="UniProtKB-KW"/>
</dbReference>
<dbReference type="EMBL" id="CM035409">
    <property type="protein sequence ID" value="KAH7439744.1"/>
    <property type="molecule type" value="Genomic_DNA"/>
</dbReference>
<name>A0A8T2V0L5_CERRI</name>
<dbReference type="PROSITE" id="PS50089">
    <property type="entry name" value="ZF_RING_2"/>
    <property type="match status" value="1"/>
</dbReference>
<dbReference type="SMART" id="SM00184">
    <property type="entry name" value="RING"/>
    <property type="match status" value="1"/>
</dbReference>
<dbReference type="AlphaFoldDB" id="A0A8T2V0L5"/>
<evidence type="ECO:0000259" key="2">
    <source>
        <dbReference type="PROSITE" id="PS50089"/>
    </source>
</evidence>
<gene>
    <name evidence="3" type="ORF">KP509_04G074300</name>
</gene>
<dbReference type="PANTHER" id="PTHR15315:SF102">
    <property type="entry name" value="RING-TYPE DOMAIN-CONTAINING PROTEIN"/>
    <property type="match status" value="1"/>
</dbReference>
<dbReference type="FunFam" id="3.30.40.10:FF:000660">
    <property type="entry name" value="RING/U-box superfamily protein"/>
    <property type="match status" value="1"/>
</dbReference>
<dbReference type="GO" id="GO:0061630">
    <property type="term" value="F:ubiquitin protein ligase activity"/>
    <property type="evidence" value="ECO:0007669"/>
    <property type="project" value="TreeGrafter"/>
</dbReference>
<keyword evidence="1" id="KW-0863">Zinc-finger</keyword>
<comment type="caution">
    <text evidence="3">The sequence shown here is derived from an EMBL/GenBank/DDBJ whole genome shotgun (WGS) entry which is preliminary data.</text>
</comment>
<dbReference type="Pfam" id="PF13920">
    <property type="entry name" value="zf-C3HC4_3"/>
    <property type="match status" value="1"/>
</dbReference>
<dbReference type="Gene3D" id="3.30.40.10">
    <property type="entry name" value="Zinc/RING finger domain, C3HC4 (zinc finger)"/>
    <property type="match status" value="1"/>
</dbReference>
<dbReference type="InterPro" id="IPR013083">
    <property type="entry name" value="Znf_RING/FYVE/PHD"/>
</dbReference>
<organism evidence="3 4">
    <name type="scientific">Ceratopteris richardii</name>
    <name type="common">Triangle waterfern</name>
    <dbReference type="NCBI Taxonomy" id="49495"/>
    <lineage>
        <taxon>Eukaryota</taxon>
        <taxon>Viridiplantae</taxon>
        <taxon>Streptophyta</taxon>
        <taxon>Embryophyta</taxon>
        <taxon>Tracheophyta</taxon>
        <taxon>Polypodiopsida</taxon>
        <taxon>Polypodiidae</taxon>
        <taxon>Polypodiales</taxon>
        <taxon>Pteridineae</taxon>
        <taxon>Pteridaceae</taxon>
        <taxon>Parkerioideae</taxon>
        <taxon>Ceratopteris</taxon>
    </lineage>
</organism>
<evidence type="ECO:0000313" key="3">
    <source>
        <dbReference type="EMBL" id="KAH7439746.1"/>
    </source>
</evidence>
<dbReference type="OMA" id="DEENRQC"/>
<keyword evidence="1" id="KW-0862">Zinc</keyword>
<dbReference type="Proteomes" id="UP000825935">
    <property type="component" value="Chromosome 4"/>
</dbReference>
<dbReference type="EMBL" id="CM035409">
    <property type="protein sequence ID" value="KAH7439746.1"/>
    <property type="molecule type" value="Genomic_DNA"/>
</dbReference>
<keyword evidence="1" id="KW-0479">Metal-binding</keyword>
<dbReference type="OrthoDB" id="1630758at2759"/>
<sequence>MFLVGTWRGKSFQESIKSLEADIQYANTLALEFPRDYDGACLQMRLSYSPAAPFFLFLVRWTDCSLAGALGLLRILIYKVYKDGTTTMATYERKSSLREFYAYILPSLQQLQGGLTMFEELKQKVVFMERYKRKGDDEVLESDLEWDQECGICMENNTKIVLPDCNHAMCLDCFRDWHARSQSCPFCRDSLKRVKSRDVWIYTELCEVQDNETLTKESIRRLFLYIDKLPLIVSNNVFVMYDSHLK</sequence>
<protein>
    <recommendedName>
        <fullName evidence="2">RING-type domain-containing protein</fullName>
    </recommendedName>
</protein>